<feature type="region of interest" description="Disordered" evidence="1">
    <location>
        <begin position="71"/>
        <end position="91"/>
    </location>
</feature>
<evidence type="ECO:0000256" key="1">
    <source>
        <dbReference type="SAM" id="MobiDB-lite"/>
    </source>
</evidence>
<reference evidence="2" key="2">
    <citation type="submission" date="2022-01" db="EMBL/GenBank/DDBJ databases">
        <authorList>
            <person name="Yamashiro T."/>
            <person name="Shiraishi A."/>
            <person name="Satake H."/>
            <person name="Nakayama K."/>
        </authorList>
    </citation>
    <scope>NUCLEOTIDE SEQUENCE</scope>
</reference>
<evidence type="ECO:0000313" key="2">
    <source>
        <dbReference type="EMBL" id="GJS72081.1"/>
    </source>
</evidence>
<comment type="caution">
    <text evidence="2">The sequence shown here is derived from an EMBL/GenBank/DDBJ whole genome shotgun (WGS) entry which is preliminary data.</text>
</comment>
<proteinExistence type="predicted"/>
<keyword evidence="3" id="KW-1185">Reference proteome</keyword>
<name>A0ABQ4Y3Z7_9ASTR</name>
<reference evidence="2" key="1">
    <citation type="journal article" date="2022" name="Int. J. Mol. Sci.">
        <title>Draft Genome of Tanacetum Coccineum: Genomic Comparison of Closely Related Tanacetum-Family Plants.</title>
        <authorList>
            <person name="Yamashiro T."/>
            <person name="Shiraishi A."/>
            <person name="Nakayama K."/>
            <person name="Satake H."/>
        </authorList>
    </citation>
    <scope>NUCLEOTIDE SEQUENCE</scope>
</reference>
<gene>
    <name evidence="2" type="ORF">Tco_0704922</name>
</gene>
<organism evidence="2 3">
    <name type="scientific">Tanacetum coccineum</name>
    <dbReference type="NCBI Taxonomy" id="301880"/>
    <lineage>
        <taxon>Eukaryota</taxon>
        <taxon>Viridiplantae</taxon>
        <taxon>Streptophyta</taxon>
        <taxon>Embryophyta</taxon>
        <taxon>Tracheophyta</taxon>
        <taxon>Spermatophyta</taxon>
        <taxon>Magnoliopsida</taxon>
        <taxon>eudicotyledons</taxon>
        <taxon>Gunneridae</taxon>
        <taxon>Pentapetalae</taxon>
        <taxon>asterids</taxon>
        <taxon>campanulids</taxon>
        <taxon>Asterales</taxon>
        <taxon>Asteraceae</taxon>
        <taxon>Asteroideae</taxon>
        <taxon>Anthemideae</taxon>
        <taxon>Anthemidinae</taxon>
        <taxon>Tanacetum</taxon>
    </lineage>
</organism>
<dbReference type="EMBL" id="BQNB010010054">
    <property type="protein sequence ID" value="GJS72081.1"/>
    <property type="molecule type" value="Genomic_DNA"/>
</dbReference>
<evidence type="ECO:0000313" key="3">
    <source>
        <dbReference type="Proteomes" id="UP001151760"/>
    </source>
</evidence>
<protein>
    <submittedName>
        <fullName evidence="2">Uncharacterized protein</fullName>
    </submittedName>
</protein>
<accession>A0ABQ4Y3Z7</accession>
<sequence>MSASPEASWSSRILASSPDCLALYCPRSANNSACMSVISRLVSLITRRISTIYPLRLRSYPATVAVSDVPGSGSRMYTHGHGGSEAHDGLPDSILLSELKPLGKHRPPPP</sequence>
<dbReference type="Proteomes" id="UP001151760">
    <property type="component" value="Unassembled WGS sequence"/>
</dbReference>